<dbReference type="Gene3D" id="3.30.10.10">
    <property type="entry name" value="Trypsin Inhibitor V, subunit A"/>
    <property type="match status" value="1"/>
</dbReference>
<evidence type="ECO:0000313" key="6">
    <source>
        <dbReference type="Proteomes" id="UP001177140"/>
    </source>
</evidence>
<comment type="caution">
    <text evidence="5">The sequence shown here is derived from an EMBL/GenBank/DDBJ whole genome shotgun (WGS) entry which is preliminary data.</text>
</comment>
<protein>
    <submittedName>
        <fullName evidence="5">Uncharacterized protein</fullName>
    </submittedName>
</protein>
<dbReference type="PROSITE" id="PS00285">
    <property type="entry name" value="POTATO_INHIBITOR"/>
    <property type="match status" value="1"/>
</dbReference>
<dbReference type="SUPFAM" id="SSF54654">
    <property type="entry name" value="CI-2 family of serine protease inhibitors"/>
    <property type="match status" value="1"/>
</dbReference>
<dbReference type="Pfam" id="PF00280">
    <property type="entry name" value="potato_inhibit"/>
    <property type="match status" value="1"/>
</dbReference>
<proteinExistence type="inferred from homology"/>
<gene>
    <name evidence="4" type="ORF">MKW94_000021</name>
    <name evidence="5" type="ORF">MKW94_016137</name>
</gene>
<evidence type="ECO:0000313" key="4">
    <source>
        <dbReference type="EMBL" id="MCL7028482.1"/>
    </source>
</evidence>
<comment type="similarity">
    <text evidence="1">Belongs to the protease inhibitor I13 (potato type I serine protease inhibitor) family.</text>
</comment>
<dbReference type="Proteomes" id="UP001177140">
    <property type="component" value="Unassembled WGS sequence"/>
</dbReference>
<evidence type="ECO:0000313" key="5">
    <source>
        <dbReference type="EMBL" id="MCL7030330.1"/>
    </source>
</evidence>
<sequence>MPFPPCIDDGCRERGLKTWPQLLGKPAAKAKATIERDMPNVTAIVIPKELHVIQDFCCNRVWVAVNNDHQRTVAYVPRVG</sequence>
<dbReference type="InterPro" id="IPR036354">
    <property type="entry name" value="Prot_inh_pot1_sf"/>
</dbReference>
<dbReference type="PANTHER" id="PTHR33091">
    <property type="entry name" value="PROTEIN, PUTATIVE, EXPRESSED-RELATED"/>
    <property type="match status" value="1"/>
</dbReference>
<keyword evidence="3" id="KW-0722">Serine protease inhibitor</keyword>
<dbReference type="InterPro" id="IPR000864">
    <property type="entry name" value="Prot_inh_pot1"/>
</dbReference>
<accession>A0AA41S8E2</accession>
<dbReference type="EMBL" id="JAJJMA010080051">
    <property type="protein sequence ID" value="MCL7028482.1"/>
    <property type="molecule type" value="Genomic_DNA"/>
</dbReference>
<dbReference type="GO" id="GO:0009611">
    <property type="term" value="P:response to wounding"/>
    <property type="evidence" value="ECO:0007669"/>
    <property type="project" value="InterPro"/>
</dbReference>
<evidence type="ECO:0000256" key="1">
    <source>
        <dbReference type="ARBA" id="ARBA00008210"/>
    </source>
</evidence>
<dbReference type="AlphaFoldDB" id="A0AA41S8E2"/>
<evidence type="ECO:0000256" key="2">
    <source>
        <dbReference type="ARBA" id="ARBA00022690"/>
    </source>
</evidence>
<dbReference type="PANTHER" id="PTHR33091:SF29">
    <property type="entry name" value="SUBTILISIN INHIBITOR 1"/>
    <property type="match status" value="1"/>
</dbReference>
<keyword evidence="6" id="KW-1185">Reference proteome</keyword>
<dbReference type="GO" id="GO:0004867">
    <property type="term" value="F:serine-type endopeptidase inhibitor activity"/>
    <property type="evidence" value="ECO:0007669"/>
    <property type="project" value="UniProtKB-KW"/>
</dbReference>
<organism evidence="5 6">
    <name type="scientific">Papaver nudicaule</name>
    <name type="common">Iceland poppy</name>
    <dbReference type="NCBI Taxonomy" id="74823"/>
    <lineage>
        <taxon>Eukaryota</taxon>
        <taxon>Viridiplantae</taxon>
        <taxon>Streptophyta</taxon>
        <taxon>Embryophyta</taxon>
        <taxon>Tracheophyta</taxon>
        <taxon>Spermatophyta</taxon>
        <taxon>Magnoliopsida</taxon>
        <taxon>Ranunculales</taxon>
        <taxon>Papaveraceae</taxon>
        <taxon>Papaveroideae</taxon>
        <taxon>Papaver</taxon>
    </lineage>
</organism>
<name>A0AA41S8E2_PAPNU</name>
<keyword evidence="2" id="KW-0646">Protease inhibitor</keyword>
<dbReference type="EMBL" id="JAJJMA010100094">
    <property type="protein sequence ID" value="MCL7030330.1"/>
    <property type="molecule type" value="Genomic_DNA"/>
</dbReference>
<reference evidence="5" key="1">
    <citation type="submission" date="2022-03" db="EMBL/GenBank/DDBJ databases">
        <title>A functionally conserved STORR gene fusion in Papaver species that diverged 16.8 million years ago.</title>
        <authorList>
            <person name="Catania T."/>
        </authorList>
    </citation>
    <scope>NUCLEOTIDE SEQUENCE</scope>
    <source>
        <strain evidence="5">S-191538</strain>
    </source>
</reference>
<evidence type="ECO:0000256" key="3">
    <source>
        <dbReference type="ARBA" id="ARBA00022900"/>
    </source>
</evidence>